<keyword evidence="2" id="KW-1185">Reference proteome</keyword>
<evidence type="ECO:0000313" key="1">
    <source>
        <dbReference type="EMBL" id="KAK7505647.1"/>
    </source>
</evidence>
<dbReference type="EMBL" id="JACVVK020000009">
    <property type="protein sequence ID" value="KAK7505647.1"/>
    <property type="molecule type" value="Genomic_DNA"/>
</dbReference>
<dbReference type="AlphaFoldDB" id="A0ABD0M367"/>
<proteinExistence type="predicted"/>
<sequence length="134" mass="15190">MLIYRERRRSPTARGINVMLSTSDCTRCARLISPRPLSHWRFSFLVARAVTLHLWPHRRRLIAFAAMCRAVCLYPSSRTPPFLYPFAAMSIVSGPAIPSRTPHPPLGPSRALEWPLAAKWLLDAVTDSNQTLPR</sequence>
<dbReference type="Proteomes" id="UP001519460">
    <property type="component" value="Unassembled WGS sequence"/>
</dbReference>
<name>A0ABD0M367_9CAEN</name>
<reference evidence="1 2" key="1">
    <citation type="journal article" date="2023" name="Sci. Data">
        <title>Genome assembly of the Korean intertidal mud-creeper Batillaria attramentaria.</title>
        <authorList>
            <person name="Patra A.K."/>
            <person name="Ho P.T."/>
            <person name="Jun S."/>
            <person name="Lee S.J."/>
            <person name="Kim Y."/>
            <person name="Won Y.J."/>
        </authorList>
    </citation>
    <scope>NUCLEOTIDE SEQUENCE [LARGE SCALE GENOMIC DNA]</scope>
    <source>
        <strain evidence="1">Wonlab-2016</strain>
    </source>
</reference>
<protein>
    <submittedName>
        <fullName evidence="1">Uncharacterized protein</fullName>
    </submittedName>
</protein>
<organism evidence="1 2">
    <name type="scientific">Batillaria attramentaria</name>
    <dbReference type="NCBI Taxonomy" id="370345"/>
    <lineage>
        <taxon>Eukaryota</taxon>
        <taxon>Metazoa</taxon>
        <taxon>Spiralia</taxon>
        <taxon>Lophotrochozoa</taxon>
        <taxon>Mollusca</taxon>
        <taxon>Gastropoda</taxon>
        <taxon>Caenogastropoda</taxon>
        <taxon>Sorbeoconcha</taxon>
        <taxon>Cerithioidea</taxon>
        <taxon>Batillariidae</taxon>
        <taxon>Batillaria</taxon>
    </lineage>
</organism>
<evidence type="ECO:0000313" key="2">
    <source>
        <dbReference type="Proteomes" id="UP001519460"/>
    </source>
</evidence>
<accession>A0ABD0M367</accession>
<gene>
    <name evidence="1" type="ORF">BaRGS_00002918</name>
</gene>
<comment type="caution">
    <text evidence="1">The sequence shown here is derived from an EMBL/GenBank/DDBJ whole genome shotgun (WGS) entry which is preliminary data.</text>
</comment>